<dbReference type="RefSeq" id="XP_028143058.1">
    <property type="nucleotide sequence ID" value="XM_028287257.1"/>
</dbReference>
<sequence>MTYFTPEEPNQQPVDINSTQTQEHSKVLGPKKTKKRKIHVQRQGINYLEKYDQQQKVLKEIENKLEERRIALEERKCALEERRLVIQETKLELDIEKEKNKLTLDKEKQMLEIEEKKCLLDSIKKQNDLLTVLITKMIN</sequence>
<proteinExistence type="predicted"/>
<evidence type="ECO:0000256" key="1">
    <source>
        <dbReference type="SAM" id="Coils"/>
    </source>
</evidence>
<reference evidence="3 4" key="1">
    <citation type="submission" date="2025-04" db="UniProtKB">
        <authorList>
            <consortium name="RefSeq"/>
        </authorList>
    </citation>
    <scope>IDENTIFICATION</scope>
</reference>
<name>A0A6P7H2P9_DIAVI</name>
<dbReference type="RefSeq" id="XP_028152782.1">
    <property type="nucleotide sequence ID" value="XM_028296981.1"/>
</dbReference>
<gene>
    <name evidence="5" type="primary">LOC114346201</name>
    <name evidence="3" type="synonym">LOC114328809</name>
    <name evidence="4" type="synonym">LOC114336867</name>
</gene>
<feature type="compositionally biased region" description="Polar residues" evidence="2">
    <location>
        <begin position="8"/>
        <end position="22"/>
    </location>
</feature>
<feature type="coiled-coil region" evidence="1">
    <location>
        <begin position="48"/>
        <end position="81"/>
    </location>
</feature>
<dbReference type="RefSeq" id="XP_028133567.1">
    <property type="nucleotide sequence ID" value="XM_028277766.1"/>
</dbReference>
<evidence type="ECO:0000313" key="5">
    <source>
        <dbReference type="RefSeq" id="XP_028152782.1"/>
    </source>
</evidence>
<organism evidence="5">
    <name type="scientific">Diabrotica virgifera virgifera</name>
    <name type="common">western corn rootworm</name>
    <dbReference type="NCBI Taxonomy" id="50390"/>
    <lineage>
        <taxon>Eukaryota</taxon>
        <taxon>Metazoa</taxon>
        <taxon>Ecdysozoa</taxon>
        <taxon>Arthropoda</taxon>
        <taxon>Hexapoda</taxon>
        <taxon>Insecta</taxon>
        <taxon>Pterygota</taxon>
        <taxon>Neoptera</taxon>
        <taxon>Endopterygota</taxon>
        <taxon>Coleoptera</taxon>
        <taxon>Polyphaga</taxon>
        <taxon>Cucujiformia</taxon>
        <taxon>Chrysomeloidea</taxon>
        <taxon>Chrysomelidae</taxon>
        <taxon>Galerucinae</taxon>
        <taxon>Diabroticina</taxon>
        <taxon>Diabroticites</taxon>
        <taxon>Diabrotica</taxon>
    </lineage>
</organism>
<evidence type="ECO:0000313" key="3">
    <source>
        <dbReference type="RefSeq" id="XP_028133567.1"/>
    </source>
</evidence>
<evidence type="ECO:0000313" key="4">
    <source>
        <dbReference type="RefSeq" id="XP_028143058.1"/>
    </source>
</evidence>
<dbReference type="AlphaFoldDB" id="A0A6P7H2P9"/>
<protein>
    <submittedName>
        <fullName evidence="3">Uncharacterized protein LOC114328809</fullName>
    </submittedName>
    <submittedName>
        <fullName evidence="4">Uncharacterized protein LOC114336867</fullName>
    </submittedName>
    <submittedName>
        <fullName evidence="5">Uncharacterized protein LOC114346201</fullName>
    </submittedName>
</protein>
<feature type="region of interest" description="Disordered" evidence="2">
    <location>
        <begin position="1"/>
        <end position="35"/>
    </location>
</feature>
<evidence type="ECO:0000256" key="2">
    <source>
        <dbReference type="SAM" id="MobiDB-lite"/>
    </source>
</evidence>
<keyword evidence="1" id="KW-0175">Coiled coil</keyword>
<accession>A0A6P7H2P9</accession>